<name>A0ABY4M9X9_9ACTN</name>
<organism evidence="2 3">
    <name type="scientific">Streptomyces halobius</name>
    <dbReference type="NCBI Taxonomy" id="2879846"/>
    <lineage>
        <taxon>Bacteria</taxon>
        <taxon>Bacillati</taxon>
        <taxon>Actinomycetota</taxon>
        <taxon>Actinomycetes</taxon>
        <taxon>Kitasatosporales</taxon>
        <taxon>Streptomycetaceae</taxon>
        <taxon>Streptomyces</taxon>
    </lineage>
</organism>
<keyword evidence="1" id="KW-1133">Transmembrane helix</keyword>
<feature type="transmembrane region" description="Helical" evidence="1">
    <location>
        <begin position="36"/>
        <end position="55"/>
    </location>
</feature>
<protein>
    <submittedName>
        <fullName evidence="2">Uncharacterized protein</fullName>
    </submittedName>
</protein>
<dbReference type="RefSeq" id="WP_248865461.1">
    <property type="nucleotide sequence ID" value="NZ_CP086322.1"/>
</dbReference>
<keyword evidence="1" id="KW-0812">Transmembrane</keyword>
<proteinExistence type="predicted"/>
<dbReference type="EMBL" id="CP086322">
    <property type="protein sequence ID" value="UQA94594.1"/>
    <property type="molecule type" value="Genomic_DNA"/>
</dbReference>
<feature type="transmembrane region" description="Helical" evidence="1">
    <location>
        <begin position="7"/>
        <end position="30"/>
    </location>
</feature>
<reference evidence="2" key="1">
    <citation type="submission" date="2021-10" db="EMBL/GenBank/DDBJ databases">
        <title>Streptomyces nigrumlapis sp.nov.,an antimicrobial producing actinobacterium isolated from Black Gobi rocks.</title>
        <authorList>
            <person name="Wen Y."/>
            <person name="Zhang W."/>
            <person name="Liu X.G."/>
        </authorList>
    </citation>
    <scope>NUCLEOTIDE SEQUENCE</scope>
    <source>
        <strain evidence="2">ST13-2-2</strain>
    </source>
</reference>
<keyword evidence="1" id="KW-0472">Membrane</keyword>
<keyword evidence="3" id="KW-1185">Reference proteome</keyword>
<sequence>MRGIIGFIIMIQGAMGFIGQVFFDGAWGILPHWFELPSIAYIGIFALGAALCFWVDADKKRKQKEIGGEAA</sequence>
<evidence type="ECO:0000256" key="1">
    <source>
        <dbReference type="SAM" id="Phobius"/>
    </source>
</evidence>
<evidence type="ECO:0000313" key="3">
    <source>
        <dbReference type="Proteomes" id="UP000830115"/>
    </source>
</evidence>
<accession>A0ABY4M9X9</accession>
<gene>
    <name evidence="2" type="ORF">K9S39_24505</name>
</gene>
<evidence type="ECO:0000313" key="2">
    <source>
        <dbReference type="EMBL" id="UQA94594.1"/>
    </source>
</evidence>
<dbReference type="Proteomes" id="UP000830115">
    <property type="component" value="Chromosome"/>
</dbReference>